<gene>
    <name evidence="1" type="ORF">MM415A09046_0006</name>
    <name evidence="2" type="ORF">MM415B08011_0006</name>
</gene>
<protein>
    <submittedName>
        <fullName evidence="1">Uncharacterized protein</fullName>
    </submittedName>
</protein>
<dbReference type="AlphaFoldDB" id="A0A6M3JGD3"/>
<dbReference type="EMBL" id="MT143412">
    <property type="protein sequence ID" value="QJA96562.1"/>
    <property type="molecule type" value="Genomic_DNA"/>
</dbReference>
<organism evidence="1">
    <name type="scientific">viral metagenome</name>
    <dbReference type="NCBI Taxonomy" id="1070528"/>
    <lineage>
        <taxon>unclassified sequences</taxon>
        <taxon>metagenomes</taxon>
        <taxon>organismal metagenomes</taxon>
    </lineage>
</organism>
<dbReference type="EMBL" id="MT141583">
    <property type="protein sequence ID" value="QJA68071.1"/>
    <property type="molecule type" value="Genomic_DNA"/>
</dbReference>
<accession>A0A6M3JGD3</accession>
<reference evidence="1" key="1">
    <citation type="submission" date="2020-03" db="EMBL/GenBank/DDBJ databases">
        <title>The deep terrestrial virosphere.</title>
        <authorList>
            <person name="Holmfeldt K."/>
            <person name="Nilsson E."/>
            <person name="Simone D."/>
            <person name="Lopez-Fernandez M."/>
            <person name="Wu X."/>
            <person name="de Brujin I."/>
            <person name="Lundin D."/>
            <person name="Andersson A."/>
            <person name="Bertilsson S."/>
            <person name="Dopson M."/>
        </authorList>
    </citation>
    <scope>NUCLEOTIDE SEQUENCE</scope>
    <source>
        <strain evidence="1">MM415A09046</strain>
        <strain evidence="2">MM415B08011</strain>
    </source>
</reference>
<proteinExistence type="predicted"/>
<evidence type="ECO:0000313" key="1">
    <source>
        <dbReference type="EMBL" id="QJA68071.1"/>
    </source>
</evidence>
<name>A0A6M3JGD3_9ZZZZ</name>
<sequence length="72" mass="8760">MKLFFWKVKKQKPKQEHPIRLGLKNSSSEIFMSDSTKKDFTELKKQLKLNKKYLEYQNGILKRDEVIYILRI</sequence>
<evidence type="ECO:0000313" key="2">
    <source>
        <dbReference type="EMBL" id="QJA96562.1"/>
    </source>
</evidence>